<dbReference type="GO" id="GO:0097054">
    <property type="term" value="P:L-glutamate biosynthetic process"/>
    <property type="evidence" value="ECO:0007669"/>
    <property type="project" value="UniProtKB-UniPathway"/>
</dbReference>
<evidence type="ECO:0000256" key="6">
    <source>
        <dbReference type="ARBA" id="ARBA00022827"/>
    </source>
</evidence>
<dbReference type="PRINTS" id="PR00419">
    <property type="entry name" value="ADXRDTASE"/>
</dbReference>
<dbReference type="SUPFAM" id="SSF69336">
    <property type="entry name" value="Alpha subunit of glutamate synthase, C-terminal domain"/>
    <property type="match status" value="1"/>
</dbReference>
<evidence type="ECO:0000256" key="3">
    <source>
        <dbReference type="ARBA" id="ARBA00004909"/>
    </source>
</evidence>
<keyword evidence="6" id="KW-0274">FAD</keyword>
<dbReference type="KEGG" id="acan:ACA1_154680"/>
<dbReference type="GO" id="GO:0051536">
    <property type="term" value="F:iron-sulfur cluster binding"/>
    <property type="evidence" value="ECO:0007669"/>
    <property type="project" value="InterPro"/>
</dbReference>
<dbReference type="PANTHER" id="PTHR43100">
    <property type="entry name" value="GLUTAMATE SYNTHASE [NADPH] SMALL CHAIN"/>
    <property type="match status" value="1"/>
</dbReference>
<dbReference type="InterPro" id="IPR036188">
    <property type="entry name" value="FAD/NAD-bd_sf"/>
</dbReference>
<protein>
    <recommendedName>
        <fullName evidence="8">glutamate synthase (NADH)</fullName>
        <ecNumber evidence="8">1.4.1.14</ecNumber>
    </recommendedName>
</protein>
<dbReference type="Pfam" id="PF14691">
    <property type="entry name" value="Fer4_20"/>
    <property type="match status" value="1"/>
</dbReference>
<dbReference type="Pfam" id="PF01493">
    <property type="entry name" value="GXGXG"/>
    <property type="match status" value="1"/>
</dbReference>
<sequence>MAQGAKPGEGGELPGPKVSEEIGRTRHSVAGVGLISPPPHHDIYSIEDLAQLIHDLHCANIRATVSVKLVSQVGVGVVAAGVAKAHADHIVISGHDGGTGASRWTGIKYAGLPWELGLSEAQQCLVMSGLRDRVVLHVDGGIRTAFDVVVGALLGAEEFGFGTVPLIVLGCIMMRKCHLNTCPVGIATQDPVLRAKFKGQPEHVLNFFFLIAEEVRNYMAAMGFRTMDEMIGRTDMLEVSGENEARVADLGLDLSPLLADAATLRPGAGIRFKPSNKSRPADHVDAAITASLDKVASSDPNTTKEPIAIDLNVENTSRSVGATASYHVSRLFGPDGLPHGQEVAVSLRGSAGQSFGAFLASGVRMEVVGDANDYVGKGLSGGTLVIRGHGEAMMGVTAGNACLYGATSGRLFLHGRAAQRFGVRNSGAVAVIEGAGDHCCEYMTGGICVVLGKVGKNFAAGMTGGLAYVWCPTGGGDQDREADFRRQCNMEMVSLYKLNEVEPADAEQVRALIQQHADYTGSRVAAELLGRWPEAVGEFIKVYPNDYRRVMEERRWEGGLASVQKPPTPAQQPKNELVDQQHKKVGDIEDMIEKYKNVVPTGTEAKIRGFMRYPRKKHALRPTKERVSDFGEIFVAHADADGPVHEEEKKTQAARCMDCGVPFCQSETGCPISNLIPDFNALVYADKWEEAYRVLSKTNNFPEFTGRACPAPCEGACVLGINSSAVTIKDLEHAVIGSGPAGLAAADQLNKAGYLVTVYERADRPGGLLMYGIPNMKIDKRQVVERRLRLMEQEGVKFVTGVSVGQPGAVSLGQLRAQFDAVLLACGATAARDLLSTPGRQLQGIHQAMEYLTASTRALLADEKQRSTIDARGRHVVVIGGGDTGTDCIGTSLRQGCASVTNLEIMPRPPNDRADDNPWPQWPRVFKVDYGHEEAAAINASGGGGDPRTHLTSTKAFVADEATGTRVAGVRTVQVRWDKEAGSGRWVMCEVAGSEQVLKADLVLLAMGFVGPEKAVVDSTTTGDDDGEACKPEFDARGNFKAAYGAFHTSVPGVFAAGDCRRGQSLIVWAINEGRGAAAEIDRHLMGGKTALPGVAPNKKCC</sequence>
<dbReference type="GeneID" id="14919366"/>
<dbReference type="NCBIfam" id="TIGR01317">
    <property type="entry name" value="GOGAT_sm_gam"/>
    <property type="match status" value="1"/>
</dbReference>
<evidence type="ECO:0000313" key="14">
    <source>
        <dbReference type="EMBL" id="ELR18552.1"/>
    </source>
</evidence>
<proteinExistence type="inferred from homology"/>
<dbReference type="InterPro" id="IPR013785">
    <property type="entry name" value="Aldolase_TIM"/>
</dbReference>
<dbReference type="InterPro" id="IPR002937">
    <property type="entry name" value="Amino_oxidase"/>
</dbReference>
<evidence type="ECO:0000256" key="5">
    <source>
        <dbReference type="ARBA" id="ARBA00009716"/>
    </source>
</evidence>
<dbReference type="UniPathway" id="UPA00045"/>
<accession>L8H004</accession>
<dbReference type="STRING" id="1257118.L8H004"/>
<evidence type="ECO:0000256" key="9">
    <source>
        <dbReference type="ARBA" id="ARBA00048867"/>
    </source>
</evidence>
<comment type="catalytic activity">
    <reaction evidence="9">
        <text>2 L-glutamate + NAD(+) = L-glutamine + 2-oxoglutarate + NADH + H(+)</text>
        <dbReference type="Rhea" id="RHEA:13753"/>
        <dbReference type="ChEBI" id="CHEBI:15378"/>
        <dbReference type="ChEBI" id="CHEBI:16810"/>
        <dbReference type="ChEBI" id="CHEBI:29985"/>
        <dbReference type="ChEBI" id="CHEBI:57540"/>
        <dbReference type="ChEBI" id="CHEBI:57945"/>
        <dbReference type="ChEBI" id="CHEBI:58359"/>
        <dbReference type="EC" id="1.4.1.14"/>
    </reaction>
</comment>
<dbReference type="Gene3D" id="1.10.1060.10">
    <property type="entry name" value="Alpha-helical ferredoxin"/>
    <property type="match status" value="1"/>
</dbReference>
<evidence type="ECO:0000259" key="11">
    <source>
        <dbReference type="Pfam" id="PF01593"/>
    </source>
</evidence>
<dbReference type="EMBL" id="KB007951">
    <property type="protein sequence ID" value="ELR18552.1"/>
    <property type="molecule type" value="Genomic_DNA"/>
</dbReference>
<dbReference type="SUPFAM" id="SSF51395">
    <property type="entry name" value="FMN-linked oxidoreductases"/>
    <property type="match status" value="1"/>
</dbReference>
<feature type="domain" description="Glutamate synthase alpha subunit C-terminal" evidence="10">
    <location>
        <begin position="312"/>
        <end position="501"/>
    </location>
</feature>
<comment type="pathway">
    <text evidence="3">Nitrogen metabolism.</text>
</comment>
<evidence type="ECO:0000256" key="7">
    <source>
        <dbReference type="ARBA" id="ARBA00023002"/>
    </source>
</evidence>
<dbReference type="GO" id="GO:0016639">
    <property type="term" value="F:oxidoreductase activity, acting on the CH-NH2 group of donors, NAD or NADP as acceptor"/>
    <property type="evidence" value="ECO:0007669"/>
    <property type="project" value="InterPro"/>
</dbReference>
<feature type="domain" description="Glutamate synthase" evidence="12">
    <location>
        <begin position="1"/>
        <end position="224"/>
    </location>
</feature>
<dbReference type="CDD" id="cd02808">
    <property type="entry name" value="GltS_FMN"/>
    <property type="match status" value="1"/>
</dbReference>
<comment type="similarity">
    <text evidence="5">Belongs to the glutamate synthase family.</text>
</comment>
<dbReference type="SUPFAM" id="SSF51971">
    <property type="entry name" value="Nucleotide-binding domain"/>
    <property type="match status" value="2"/>
</dbReference>
<dbReference type="UniPathway" id="UPA00634">
    <property type="reaction ID" value="UER00690"/>
</dbReference>
<dbReference type="Pfam" id="PF01593">
    <property type="entry name" value="Amino_oxidase"/>
    <property type="match status" value="1"/>
</dbReference>
<dbReference type="InterPro" id="IPR051394">
    <property type="entry name" value="Glutamate_Synthase"/>
</dbReference>
<gene>
    <name evidence="14" type="ORF">ACA1_154680</name>
</gene>
<feature type="domain" description="Dihydroprymidine dehydrogenase" evidence="13">
    <location>
        <begin position="642"/>
        <end position="735"/>
    </location>
</feature>
<reference evidence="14 15" key="1">
    <citation type="journal article" date="2013" name="Genome Biol.">
        <title>Genome of Acanthamoeba castellanii highlights extensive lateral gene transfer and early evolution of tyrosine kinase signaling.</title>
        <authorList>
            <person name="Clarke M."/>
            <person name="Lohan A.J."/>
            <person name="Liu B."/>
            <person name="Lagkouvardos I."/>
            <person name="Roy S."/>
            <person name="Zafar N."/>
            <person name="Bertelli C."/>
            <person name="Schilde C."/>
            <person name="Kianianmomeni A."/>
            <person name="Burglin T.R."/>
            <person name="Frech C."/>
            <person name="Turcotte B."/>
            <person name="Kopec K.O."/>
            <person name="Synnott J.M."/>
            <person name="Choo C."/>
            <person name="Paponov I."/>
            <person name="Finkler A."/>
            <person name="Soon Heng Tan C."/>
            <person name="Hutchins A.P."/>
            <person name="Weinmeier T."/>
            <person name="Rattei T."/>
            <person name="Chu J.S."/>
            <person name="Gimenez G."/>
            <person name="Irimia M."/>
            <person name="Rigden D.J."/>
            <person name="Fitzpatrick D.A."/>
            <person name="Lorenzo-Morales J."/>
            <person name="Bateman A."/>
            <person name="Chiu C.H."/>
            <person name="Tang P."/>
            <person name="Hegemann P."/>
            <person name="Fromm H."/>
            <person name="Raoult D."/>
            <person name="Greub G."/>
            <person name="Miranda-Saavedra D."/>
            <person name="Chen N."/>
            <person name="Nash P."/>
            <person name="Ginger M.L."/>
            <person name="Horn M."/>
            <person name="Schaap P."/>
            <person name="Caler L."/>
            <person name="Loftus B."/>
        </authorList>
    </citation>
    <scope>NUCLEOTIDE SEQUENCE [LARGE SCALE GENOMIC DNA]</scope>
    <source>
        <strain evidence="14 15">Neff</strain>
    </source>
</reference>
<evidence type="ECO:0000313" key="15">
    <source>
        <dbReference type="Proteomes" id="UP000011083"/>
    </source>
</evidence>
<dbReference type="GO" id="GO:0016040">
    <property type="term" value="F:glutamate synthase (NADH) activity"/>
    <property type="evidence" value="ECO:0007669"/>
    <property type="project" value="UniProtKB-EC"/>
</dbReference>
<dbReference type="PANTHER" id="PTHR43100:SF1">
    <property type="entry name" value="GLUTAMATE SYNTHASE [NADPH] SMALL CHAIN"/>
    <property type="match status" value="1"/>
</dbReference>
<feature type="domain" description="Amine oxidase" evidence="11">
    <location>
        <begin position="741"/>
        <end position="768"/>
    </location>
</feature>
<dbReference type="InterPro" id="IPR028261">
    <property type="entry name" value="DPD_II"/>
</dbReference>
<comment type="cofactor">
    <cofactor evidence="1">
        <name>FAD</name>
        <dbReference type="ChEBI" id="CHEBI:57692"/>
    </cofactor>
</comment>
<dbReference type="EC" id="1.4.1.14" evidence="8"/>
<dbReference type="VEuPathDB" id="AmoebaDB:ACA1_154680"/>
<evidence type="ECO:0000256" key="4">
    <source>
        <dbReference type="ARBA" id="ARBA00004944"/>
    </source>
</evidence>
<name>L8H004_ACACF</name>
<comment type="pathway">
    <text evidence="4">Amino-acid biosynthesis; L-glutamate biosynthesis via GLT pathway; L-glutamate from 2-oxoglutarate and L-glutamine (NAD(+) route): step 1/1.</text>
</comment>
<comment type="pathway">
    <text evidence="2">Energy metabolism; nitrogen metabolism.</text>
</comment>
<dbReference type="InterPro" id="IPR036485">
    <property type="entry name" value="Glu_synth_asu_C_sf"/>
</dbReference>
<dbReference type="InterPro" id="IPR002489">
    <property type="entry name" value="Glu_synth_asu_C"/>
</dbReference>
<dbReference type="InterPro" id="IPR006005">
    <property type="entry name" value="Glut_synth_ssu1"/>
</dbReference>
<keyword evidence="6" id="KW-0285">Flavoprotein</keyword>
<organism evidence="14 15">
    <name type="scientific">Acanthamoeba castellanii (strain ATCC 30010 / Neff)</name>
    <dbReference type="NCBI Taxonomy" id="1257118"/>
    <lineage>
        <taxon>Eukaryota</taxon>
        <taxon>Amoebozoa</taxon>
        <taxon>Discosea</taxon>
        <taxon>Longamoebia</taxon>
        <taxon>Centramoebida</taxon>
        <taxon>Acanthamoebidae</taxon>
        <taxon>Acanthamoeba</taxon>
    </lineage>
</organism>
<evidence type="ECO:0000259" key="13">
    <source>
        <dbReference type="Pfam" id="PF14691"/>
    </source>
</evidence>
<dbReference type="Gene3D" id="2.160.20.60">
    <property type="entry name" value="Glutamate synthase, alpha subunit, C-terminal domain"/>
    <property type="match status" value="1"/>
</dbReference>
<evidence type="ECO:0000256" key="1">
    <source>
        <dbReference type="ARBA" id="ARBA00001974"/>
    </source>
</evidence>
<dbReference type="InterPro" id="IPR002932">
    <property type="entry name" value="Glu_synthdom"/>
</dbReference>
<dbReference type="Pfam" id="PF01645">
    <property type="entry name" value="Glu_synthase"/>
    <property type="match status" value="1"/>
</dbReference>
<dbReference type="Gene3D" id="3.50.50.60">
    <property type="entry name" value="FAD/NAD(P)-binding domain"/>
    <property type="match status" value="1"/>
</dbReference>
<dbReference type="Gene3D" id="3.20.20.70">
    <property type="entry name" value="Aldolase class I"/>
    <property type="match status" value="1"/>
</dbReference>
<dbReference type="InterPro" id="IPR009051">
    <property type="entry name" value="Helical_ferredxn"/>
</dbReference>
<dbReference type="Proteomes" id="UP000011083">
    <property type="component" value="Unassembled WGS sequence"/>
</dbReference>
<dbReference type="OrthoDB" id="10250374at2759"/>
<dbReference type="RefSeq" id="XP_004340591.1">
    <property type="nucleotide sequence ID" value="XM_004340543.1"/>
</dbReference>
<dbReference type="AlphaFoldDB" id="L8H004"/>
<evidence type="ECO:0000259" key="10">
    <source>
        <dbReference type="Pfam" id="PF01493"/>
    </source>
</evidence>
<dbReference type="SUPFAM" id="SSF46548">
    <property type="entry name" value="alpha-helical ferredoxin"/>
    <property type="match status" value="1"/>
</dbReference>
<evidence type="ECO:0000256" key="8">
    <source>
        <dbReference type="ARBA" id="ARBA00024383"/>
    </source>
</evidence>
<evidence type="ECO:0000259" key="12">
    <source>
        <dbReference type="Pfam" id="PF01645"/>
    </source>
</evidence>
<keyword evidence="15" id="KW-1185">Reference proteome</keyword>
<keyword evidence="7" id="KW-0560">Oxidoreductase</keyword>
<evidence type="ECO:0000256" key="2">
    <source>
        <dbReference type="ARBA" id="ARBA00004802"/>
    </source>
</evidence>